<evidence type="ECO:0008006" key="3">
    <source>
        <dbReference type="Google" id="ProtNLM"/>
    </source>
</evidence>
<dbReference type="InterPro" id="IPR018641">
    <property type="entry name" value="Trfase_1_rSAM/seldom-assoc"/>
</dbReference>
<protein>
    <recommendedName>
        <fullName evidence="3">Glycosyltransferase</fullName>
    </recommendedName>
</protein>
<reference evidence="1 2" key="1">
    <citation type="submission" date="2015-11" db="EMBL/GenBank/DDBJ databases">
        <title>Solirubrum puertoriconensis gen. nov. an environmental bacteria isolated in Puerto Rico.</title>
        <authorList>
            <person name="Cuebas-Irizarry M.F."/>
            <person name="Montalvo-Rodriguez R."/>
        </authorList>
    </citation>
    <scope>NUCLEOTIDE SEQUENCE [LARGE SCALE GENOMIC DNA]</scope>
    <source>
        <strain evidence="1 2">MC1A</strain>
    </source>
</reference>
<dbReference type="SUPFAM" id="SSF53448">
    <property type="entry name" value="Nucleotide-diphospho-sugar transferases"/>
    <property type="match status" value="1"/>
</dbReference>
<comment type="caution">
    <text evidence="1">The sequence shown here is derived from an EMBL/GenBank/DDBJ whole genome shotgun (WGS) entry which is preliminary data.</text>
</comment>
<dbReference type="Proteomes" id="UP000054223">
    <property type="component" value="Unassembled WGS sequence"/>
</dbReference>
<name>A0A9X0HKC8_SOLP1</name>
<proteinExistence type="predicted"/>
<dbReference type="EMBL" id="LNAL01000007">
    <property type="protein sequence ID" value="KUG07544.1"/>
    <property type="molecule type" value="Genomic_DNA"/>
</dbReference>
<evidence type="ECO:0000313" key="1">
    <source>
        <dbReference type="EMBL" id="KUG07544.1"/>
    </source>
</evidence>
<sequence length="208" mass="22748">MAPPADHLLVFARYPELGKVKTRLAAGLGEPAALAAYEQLLVHTQTAAAPLVCNRTLWLAAAPPTHAAPLWPGWPQRLQPPNPDLGQRMLHAFEQAFAAGAARVVIIGTDCPALSTSHLQQAFTELQTHEVVLGPAHDGGYYLLGMRKLYPELFSGITWSTDTVLRDTLRIAHNGQLQVAQLPTLRDVDTAADWQAWQRAKHLGVPYF</sequence>
<dbReference type="AlphaFoldDB" id="A0A9X0HKC8"/>
<dbReference type="RefSeq" id="WP_059071168.1">
    <property type="nucleotide sequence ID" value="NZ_LNAL01000007.1"/>
</dbReference>
<dbReference type="InterPro" id="IPR029044">
    <property type="entry name" value="Nucleotide-diphossugar_trans"/>
</dbReference>
<gene>
    <name evidence="1" type="ORF">ASU33_14505</name>
</gene>
<dbReference type="PANTHER" id="PTHR36529">
    <property type="entry name" value="SLL1095 PROTEIN"/>
    <property type="match status" value="1"/>
</dbReference>
<keyword evidence="2" id="KW-1185">Reference proteome</keyword>
<dbReference type="NCBIfam" id="TIGR04282">
    <property type="entry name" value="glyco_like_cofC"/>
    <property type="match status" value="1"/>
</dbReference>
<evidence type="ECO:0000313" key="2">
    <source>
        <dbReference type="Proteomes" id="UP000054223"/>
    </source>
</evidence>
<dbReference type="Gene3D" id="3.90.550.10">
    <property type="entry name" value="Spore Coat Polysaccharide Biosynthesis Protein SpsA, Chain A"/>
    <property type="match status" value="1"/>
</dbReference>
<organism evidence="1 2">
    <name type="scientific">Solirubrum puertoriconensis</name>
    <dbReference type="NCBI Taxonomy" id="1751427"/>
    <lineage>
        <taxon>Bacteria</taxon>
        <taxon>Pseudomonadati</taxon>
        <taxon>Bacteroidota</taxon>
        <taxon>Cytophagia</taxon>
        <taxon>Cytophagales</taxon>
    </lineage>
</organism>
<dbReference type="PANTHER" id="PTHR36529:SF1">
    <property type="entry name" value="GLYCOSYLTRANSFERASE"/>
    <property type="match status" value="1"/>
</dbReference>
<accession>A0A9X0HKC8</accession>
<dbReference type="Pfam" id="PF09837">
    <property type="entry name" value="DUF2064"/>
    <property type="match status" value="1"/>
</dbReference>
<dbReference type="OrthoDB" id="9798250at2"/>